<reference evidence="2" key="1">
    <citation type="submission" date="2015-04" db="UniProtKB">
        <authorList>
            <consortium name="EnsemblPlants"/>
        </authorList>
    </citation>
    <scope>IDENTIFICATION</scope>
</reference>
<name>A0A0E0BCP1_9ORYZ</name>
<proteinExistence type="predicted"/>
<dbReference type="Gramene" id="OGLUM10G15620.1">
    <property type="protein sequence ID" value="OGLUM10G15620.1"/>
    <property type="gene ID" value="OGLUM10G15620"/>
</dbReference>
<keyword evidence="3" id="KW-1185">Reference proteome</keyword>
<feature type="region of interest" description="Disordered" evidence="1">
    <location>
        <begin position="1"/>
        <end position="70"/>
    </location>
</feature>
<evidence type="ECO:0000313" key="2">
    <source>
        <dbReference type="EnsemblPlants" id="OGLUM10G15620.1"/>
    </source>
</evidence>
<reference evidence="2" key="2">
    <citation type="submission" date="2018-05" db="EMBL/GenBank/DDBJ databases">
        <title>OgluRS3 (Oryza glumaepatula Reference Sequence Version 3).</title>
        <authorList>
            <person name="Zhang J."/>
            <person name="Kudrna D."/>
            <person name="Lee S."/>
            <person name="Talag J."/>
            <person name="Welchert J."/>
            <person name="Wing R.A."/>
        </authorList>
    </citation>
    <scope>NUCLEOTIDE SEQUENCE [LARGE SCALE GENOMIC DNA]</scope>
</reference>
<dbReference type="HOGENOM" id="CLU_2761877_0_0_1"/>
<dbReference type="EnsemblPlants" id="OGLUM10G15620.1">
    <property type="protein sequence ID" value="OGLUM10G15620.1"/>
    <property type="gene ID" value="OGLUM10G15620"/>
</dbReference>
<sequence length="70" mass="7348">MYGLGPHLLGYGPRGEGHTRGAWPVAGEAGARPTTGRKNRRRAATSSSCHMSSDQPPQETLPFLFPGGSA</sequence>
<dbReference type="AlphaFoldDB" id="A0A0E0BCP1"/>
<accession>A0A0E0BCP1</accession>
<evidence type="ECO:0000313" key="3">
    <source>
        <dbReference type="Proteomes" id="UP000026961"/>
    </source>
</evidence>
<evidence type="ECO:0000256" key="1">
    <source>
        <dbReference type="SAM" id="MobiDB-lite"/>
    </source>
</evidence>
<feature type="compositionally biased region" description="Low complexity" evidence="1">
    <location>
        <begin position="1"/>
        <end position="11"/>
    </location>
</feature>
<organism evidence="2">
    <name type="scientific">Oryza glumipatula</name>
    <dbReference type="NCBI Taxonomy" id="40148"/>
    <lineage>
        <taxon>Eukaryota</taxon>
        <taxon>Viridiplantae</taxon>
        <taxon>Streptophyta</taxon>
        <taxon>Embryophyta</taxon>
        <taxon>Tracheophyta</taxon>
        <taxon>Spermatophyta</taxon>
        <taxon>Magnoliopsida</taxon>
        <taxon>Liliopsida</taxon>
        <taxon>Poales</taxon>
        <taxon>Poaceae</taxon>
        <taxon>BOP clade</taxon>
        <taxon>Oryzoideae</taxon>
        <taxon>Oryzeae</taxon>
        <taxon>Oryzinae</taxon>
        <taxon>Oryza</taxon>
    </lineage>
</organism>
<dbReference type="Proteomes" id="UP000026961">
    <property type="component" value="Chromosome 10"/>
</dbReference>
<protein>
    <submittedName>
        <fullName evidence="2">Uncharacterized protein</fullName>
    </submittedName>
</protein>
<feature type="compositionally biased region" description="Polar residues" evidence="1">
    <location>
        <begin position="44"/>
        <end position="58"/>
    </location>
</feature>